<reference evidence="6" key="1">
    <citation type="journal article" date="2010" name="Nature">
        <title>The Amphimedon queenslandica genome and the evolution of animal complexity.</title>
        <authorList>
            <person name="Srivastava M."/>
            <person name="Simakov O."/>
            <person name="Chapman J."/>
            <person name="Fahey B."/>
            <person name="Gauthier M.E."/>
            <person name="Mitros T."/>
            <person name="Richards G.S."/>
            <person name="Conaco C."/>
            <person name="Dacre M."/>
            <person name="Hellsten U."/>
            <person name="Larroux C."/>
            <person name="Putnam N.H."/>
            <person name="Stanke M."/>
            <person name="Adamska M."/>
            <person name="Darling A."/>
            <person name="Degnan S.M."/>
            <person name="Oakley T.H."/>
            <person name="Plachetzki D.C."/>
            <person name="Zhai Y."/>
            <person name="Adamski M."/>
            <person name="Calcino A."/>
            <person name="Cummins S.F."/>
            <person name="Goodstein D.M."/>
            <person name="Harris C."/>
            <person name="Jackson D.J."/>
            <person name="Leys S.P."/>
            <person name="Shu S."/>
            <person name="Woodcroft B.J."/>
            <person name="Vervoort M."/>
            <person name="Kosik K.S."/>
            <person name="Manning G."/>
            <person name="Degnan B.M."/>
            <person name="Rokhsar D.S."/>
        </authorList>
    </citation>
    <scope>NUCLEOTIDE SEQUENCE [LARGE SCALE GENOMIC DNA]</scope>
</reference>
<dbReference type="GO" id="GO:0042147">
    <property type="term" value="P:retrograde transport, endosome to Golgi"/>
    <property type="evidence" value="ECO:0007669"/>
    <property type="project" value="TreeGrafter"/>
</dbReference>
<dbReference type="FunCoup" id="A0A1X7VFD7">
    <property type="interactions" value="85"/>
</dbReference>
<comment type="similarity">
    <text evidence="1">Belongs to the WASH1 family.</text>
</comment>
<dbReference type="GO" id="GO:0032456">
    <property type="term" value="P:endocytic recycling"/>
    <property type="evidence" value="ECO:0007669"/>
    <property type="project" value="TreeGrafter"/>
</dbReference>
<feature type="region of interest" description="Disordered" evidence="3">
    <location>
        <begin position="266"/>
        <end position="470"/>
    </location>
</feature>
<evidence type="ECO:0000313" key="6">
    <source>
        <dbReference type="Proteomes" id="UP000007879"/>
    </source>
</evidence>
<dbReference type="GO" id="GO:0043015">
    <property type="term" value="F:gamma-tubulin binding"/>
    <property type="evidence" value="ECO:0007669"/>
    <property type="project" value="TreeGrafter"/>
</dbReference>
<dbReference type="EnsemblMetazoa" id="Aqu2.1.38693_001">
    <property type="protein sequence ID" value="Aqu2.1.38693_001"/>
    <property type="gene ID" value="Aqu2.1.38693"/>
</dbReference>
<dbReference type="AlphaFoldDB" id="A0A1X7VFD7"/>
<dbReference type="PANTHER" id="PTHR23331">
    <property type="entry name" value="CXYORF1"/>
    <property type="match status" value="1"/>
</dbReference>
<dbReference type="OrthoDB" id="307871at2759"/>
<name>A0A1X7VFD7_AMPQE</name>
<dbReference type="OMA" id="SMDSPYE"/>
<dbReference type="Pfam" id="PF11945">
    <property type="entry name" value="WASH_WAHD"/>
    <property type="match status" value="1"/>
</dbReference>
<feature type="compositionally biased region" description="Pro residues" evidence="3">
    <location>
        <begin position="318"/>
        <end position="330"/>
    </location>
</feature>
<feature type="compositionally biased region" description="Pro residues" evidence="3">
    <location>
        <begin position="301"/>
        <end position="311"/>
    </location>
</feature>
<dbReference type="GO" id="GO:0005829">
    <property type="term" value="C:cytosol"/>
    <property type="evidence" value="ECO:0007669"/>
    <property type="project" value="GOC"/>
</dbReference>
<dbReference type="GO" id="GO:0055037">
    <property type="term" value="C:recycling endosome"/>
    <property type="evidence" value="ECO:0007669"/>
    <property type="project" value="TreeGrafter"/>
</dbReference>
<dbReference type="GO" id="GO:0043014">
    <property type="term" value="F:alpha-tubulin binding"/>
    <property type="evidence" value="ECO:0007669"/>
    <property type="project" value="InterPro"/>
</dbReference>
<evidence type="ECO:0000256" key="3">
    <source>
        <dbReference type="SAM" id="MobiDB-lite"/>
    </source>
</evidence>
<feature type="compositionally biased region" description="Low complexity" evidence="3">
    <location>
        <begin position="406"/>
        <end position="416"/>
    </location>
</feature>
<dbReference type="GO" id="GO:0071203">
    <property type="term" value="C:WASH complex"/>
    <property type="evidence" value="ECO:0007669"/>
    <property type="project" value="InterPro"/>
</dbReference>
<dbReference type="EnsemblMetazoa" id="XM_019993498.1">
    <property type="protein sequence ID" value="XP_019849057.1"/>
    <property type="gene ID" value="LOC100639687"/>
</dbReference>
<dbReference type="InterPro" id="IPR021854">
    <property type="entry name" value="WASH1_WAHD"/>
</dbReference>
<proteinExistence type="inferred from homology"/>
<feature type="region of interest" description="Disordered" evidence="3">
    <location>
        <begin position="205"/>
        <end position="225"/>
    </location>
</feature>
<keyword evidence="2" id="KW-0009">Actin-binding</keyword>
<reference evidence="5" key="2">
    <citation type="submission" date="2017-05" db="UniProtKB">
        <authorList>
            <consortium name="EnsemblMetazoa"/>
        </authorList>
    </citation>
    <scope>IDENTIFICATION</scope>
</reference>
<accession>A0A1X7VFD7</accession>
<gene>
    <name evidence="5" type="primary">100639687</name>
</gene>
<dbReference type="InParanoid" id="A0A1X7VFD7"/>
<organism evidence="5">
    <name type="scientific">Amphimedon queenslandica</name>
    <name type="common">Sponge</name>
    <dbReference type="NCBI Taxonomy" id="400682"/>
    <lineage>
        <taxon>Eukaryota</taxon>
        <taxon>Metazoa</taxon>
        <taxon>Porifera</taxon>
        <taxon>Demospongiae</taxon>
        <taxon>Heteroscleromorpha</taxon>
        <taxon>Haplosclerida</taxon>
        <taxon>Niphatidae</taxon>
        <taxon>Amphimedon</taxon>
    </lineage>
</organism>
<dbReference type="KEGG" id="aqu:100639687"/>
<evidence type="ECO:0000256" key="1">
    <source>
        <dbReference type="ARBA" id="ARBA00005602"/>
    </source>
</evidence>
<dbReference type="PANTHER" id="PTHR23331:SF1">
    <property type="entry name" value="WASH COMPLEX SUBUNIT 1"/>
    <property type="match status" value="1"/>
</dbReference>
<sequence length="470" mass="50506">MSSQSYHVPVILPDMRKEESIRQVVDALEYLDAVANDIFSRISFRVGENRDQLIAINERINVAQAKIDRIRSSSTKATQVFCSPKFPGATKLTDYHTVFQDIDPRLQHVRKNRNPITLRLQEVTKDTIVDKAKRHRGPSLHKSTKKKAREGISIEDSDVLGEGLGSLPRHLPSVSSLLLFNSSENPYRKYVLLDPLEGVKVKTRKKEEDTDEIHEAPSSILHGEQLERAPQDSTIYQPVMPDLPELEVPMSLPFLSHIADDITYDDDRGPSIAPSMANVPDLPDLAGPSITDTPVSTDPSGAPPPPPPPPSGDTGGGAPPPPPPPPPPEPIATMPTLPSINSDDDDDDEGTPPPGDAGGTGDGRADLMAAIRKAGGAGKAGLKSSKDRKTARKAKKEEEIAQSSPGDLLGDLSAALGRRRKAMSGRDKRDDPPPSTGGGSMMDKVAAMIPPPPQPGGGDDSDGDQEGEDW</sequence>
<protein>
    <recommendedName>
        <fullName evidence="4">WASH1 WAHD domain-containing protein</fullName>
    </recommendedName>
</protein>
<dbReference type="GO" id="GO:0005769">
    <property type="term" value="C:early endosome"/>
    <property type="evidence" value="ECO:0007669"/>
    <property type="project" value="InterPro"/>
</dbReference>
<feature type="compositionally biased region" description="Acidic residues" evidence="3">
    <location>
        <begin position="459"/>
        <end position="470"/>
    </location>
</feature>
<dbReference type="GO" id="GO:0034314">
    <property type="term" value="P:Arp2/3 complex-mediated actin nucleation"/>
    <property type="evidence" value="ECO:0007669"/>
    <property type="project" value="InterPro"/>
</dbReference>
<dbReference type="eggNOG" id="ENOG502QSX3">
    <property type="taxonomic scope" value="Eukaryota"/>
</dbReference>
<feature type="domain" description="WASH1 WAHD" evidence="4">
    <location>
        <begin position="4"/>
        <end position="286"/>
    </location>
</feature>
<dbReference type="GO" id="GO:0003779">
    <property type="term" value="F:actin binding"/>
    <property type="evidence" value="ECO:0007669"/>
    <property type="project" value="UniProtKB-KW"/>
</dbReference>
<evidence type="ECO:0000313" key="5">
    <source>
        <dbReference type="EnsemblMetazoa" id="Aqu2.1.38693_001"/>
    </source>
</evidence>
<dbReference type="Proteomes" id="UP000007879">
    <property type="component" value="Unassembled WGS sequence"/>
</dbReference>
<dbReference type="STRING" id="400682.A0A1X7VFD7"/>
<keyword evidence="6" id="KW-1185">Reference proteome</keyword>
<evidence type="ECO:0000259" key="4">
    <source>
        <dbReference type="Pfam" id="PF11945"/>
    </source>
</evidence>
<dbReference type="InterPro" id="IPR028290">
    <property type="entry name" value="WASH1"/>
</dbReference>
<dbReference type="GO" id="GO:0006887">
    <property type="term" value="P:exocytosis"/>
    <property type="evidence" value="ECO:0007669"/>
    <property type="project" value="TreeGrafter"/>
</dbReference>
<evidence type="ECO:0000256" key="2">
    <source>
        <dbReference type="ARBA" id="ARBA00023203"/>
    </source>
</evidence>